<reference evidence="2 3" key="1">
    <citation type="submission" date="2024-04" db="EMBL/GenBank/DDBJ databases">
        <title>draft genome sequnece of Paenibacillus filicis.</title>
        <authorList>
            <person name="Kim D.-U."/>
        </authorList>
    </citation>
    <scope>NUCLEOTIDE SEQUENCE [LARGE SCALE GENOMIC DNA]</scope>
    <source>
        <strain evidence="2 3">KACC14197</strain>
    </source>
</reference>
<evidence type="ECO:0000313" key="2">
    <source>
        <dbReference type="EMBL" id="MEK8132817.1"/>
    </source>
</evidence>
<dbReference type="Proteomes" id="UP001469365">
    <property type="component" value="Unassembled WGS sequence"/>
</dbReference>
<evidence type="ECO:0000313" key="3">
    <source>
        <dbReference type="Proteomes" id="UP001469365"/>
    </source>
</evidence>
<accession>A0ABU9DVA5</accession>
<dbReference type="Gene3D" id="1.10.10.10">
    <property type="entry name" value="Winged helix-like DNA-binding domain superfamily/Winged helix DNA-binding domain"/>
    <property type="match status" value="1"/>
</dbReference>
<sequence length="83" mass="9918">MSEHLRILLESGVVEVQAEANRRHDKLRVKPFQQMDAWLDPYRRTCPERYDKLDHYLQQLKEQRERPNNENSGGMSHGEQNDV</sequence>
<dbReference type="RefSeq" id="WP_341419943.1">
    <property type="nucleotide sequence ID" value="NZ_JBBPCC010000036.1"/>
</dbReference>
<dbReference type="InterPro" id="IPR036388">
    <property type="entry name" value="WH-like_DNA-bd_sf"/>
</dbReference>
<protein>
    <submittedName>
        <fullName evidence="2">Transcriptional regulator</fullName>
    </submittedName>
</protein>
<comment type="caution">
    <text evidence="2">The sequence shown here is derived from an EMBL/GenBank/DDBJ whole genome shotgun (WGS) entry which is preliminary data.</text>
</comment>
<evidence type="ECO:0000256" key="1">
    <source>
        <dbReference type="SAM" id="MobiDB-lite"/>
    </source>
</evidence>
<feature type="region of interest" description="Disordered" evidence="1">
    <location>
        <begin position="61"/>
        <end position="83"/>
    </location>
</feature>
<name>A0ABU9DVA5_9BACL</name>
<organism evidence="2 3">
    <name type="scientific">Paenibacillus filicis</name>
    <dbReference type="NCBI Taxonomy" id="669464"/>
    <lineage>
        <taxon>Bacteria</taxon>
        <taxon>Bacillati</taxon>
        <taxon>Bacillota</taxon>
        <taxon>Bacilli</taxon>
        <taxon>Bacillales</taxon>
        <taxon>Paenibacillaceae</taxon>
        <taxon>Paenibacillus</taxon>
    </lineage>
</organism>
<keyword evidence="3" id="KW-1185">Reference proteome</keyword>
<dbReference type="EMBL" id="JBBPCC010000036">
    <property type="protein sequence ID" value="MEK8132817.1"/>
    <property type="molecule type" value="Genomic_DNA"/>
</dbReference>
<proteinExistence type="predicted"/>
<gene>
    <name evidence="2" type="ORF">WMW72_33545</name>
</gene>